<comment type="caution">
    <text evidence="6">The sequence shown here is derived from an EMBL/GenBank/DDBJ whole genome shotgun (WGS) entry which is preliminary data.</text>
</comment>
<keyword evidence="3" id="KW-0333">Golgi apparatus</keyword>
<keyword evidence="7" id="KW-1185">Reference proteome</keyword>
<dbReference type="EMBL" id="CALNXK010000170">
    <property type="protein sequence ID" value="CAH3172149.1"/>
    <property type="molecule type" value="Genomic_DNA"/>
</dbReference>
<protein>
    <submittedName>
        <fullName evidence="6">Uncharacterized protein</fullName>
    </submittedName>
</protein>
<evidence type="ECO:0000313" key="6">
    <source>
        <dbReference type="EMBL" id="CAH3172149.1"/>
    </source>
</evidence>
<proteinExistence type="inferred from homology"/>
<keyword evidence="4" id="KW-0446">Lipid-binding</keyword>
<dbReference type="Gene3D" id="1.10.3630.10">
    <property type="entry name" value="yeast vps74-n-term truncation variant domain like"/>
    <property type="match status" value="1"/>
</dbReference>
<comment type="subcellular location">
    <subcellularLocation>
        <location evidence="1">Golgi apparatus membrane</location>
        <topology evidence="1">Peripheral membrane protein</topology>
        <orientation evidence="1">Cytoplasmic side</orientation>
    </subcellularLocation>
</comment>
<accession>A0ABN8QYM3</accession>
<organism evidence="6 7">
    <name type="scientific">Porites lobata</name>
    <dbReference type="NCBI Taxonomy" id="104759"/>
    <lineage>
        <taxon>Eukaryota</taxon>
        <taxon>Metazoa</taxon>
        <taxon>Cnidaria</taxon>
        <taxon>Anthozoa</taxon>
        <taxon>Hexacorallia</taxon>
        <taxon>Scleractinia</taxon>
        <taxon>Fungiina</taxon>
        <taxon>Poritidae</taxon>
        <taxon>Porites</taxon>
    </lineage>
</organism>
<gene>
    <name evidence="6" type="ORF">PLOB_00012726</name>
</gene>
<evidence type="ECO:0000256" key="1">
    <source>
        <dbReference type="ARBA" id="ARBA00004255"/>
    </source>
</evidence>
<keyword evidence="5" id="KW-0472">Membrane</keyword>
<evidence type="ECO:0000256" key="5">
    <source>
        <dbReference type="ARBA" id="ARBA00023136"/>
    </source>
</evidence>
<evidence type="ECO:0000256" key="3">
    <source>
        <dbReference type="ARBA" id="ARBA00023034"/>
    </source>
</evidence>
<sequence length="280" mass="31411">MAYGAGAAGAGYMYQICDKLTEAVVTFVNSIHFNKDEVKGETKRRQLNLTQAYALLWQESKDGEVEGAMELRAGAVCAALVDLIVLDRVEIEIDQKSLLGIKYENSLLKVKDTTPTGITCLDDALFKQIKKHQDKSPEKPKKVQDYFEKEVCIWKDKSEKSCAYKALDDLVDQGILDKKKKFFGMKYPTIQPEKEAALVKEIRQVALENVSPDAYIRALLLIMRAVDNFYVLSDPLLRRHFSKGNTCIMERIKDLVGLGLKKKGGSMANSQDCTDTTIIS</sequence>
<evidence type="ECO:0000313" key="7">
    <source>
        <dbReference type="Proteomes" id="UP001159405"/>
    </source>
</evidence>
<evidence type="ECO:0000256" key="2">
    <source>
        <dbReference type="ARBA" id="ARBA00007284"/>
    </source>
</evidence>
<evidence type="ECO:0000256" key="4">
    <source>
        <dbReference type="ARBA" id="ARBA00023121"/>
    </source>
</evidence>
<reference evidence="6 7" key="1">
    <citation type="submission" date="2022-05" db="EMBL/GenBank/DDBJ databases">
        <authorList>
            <consortium name="Genoscope - CEA"/>
            <person name="William W."/>
        </authorList>
    </citation>
    <scope>NUCLEOTIDE SEQUENCE [LARGE SCALE GENOMIC DNA]</scope>
</reference>
<dbReference type="Pfam" id="PF05719">
    <property type="entry name" value="GPP34"/>
    <property type="match status" value="1"/>
</dbReference>
<dbReference type="InterPro" id="IPR008628">
    <property type="entry name" value="GPP34-like"/>
</dbReference>
<name>A0ABN8QYM3_9CNID</name>
<dbReference type="InterPro" id="IPR038261">
    <property type="entry name" value="GPP34-like_sf"/>
</dbReference>
<dbReference type="Proteomes" id="UP001159405">
    <property type="component" value="Unassembled WGS sequence"/>
</dbReference>
<comment type="similarity">
    <text evidence="2">Belongs to the GOLPH3/VPS74 family.</text>
</comment>